<protein>
    <submittedName>
        <fullName evidence="1">Uncharacterized protein</fullName>
    </submittedName>
</protein>
<proteinExistence type="predicted"/>
<dbReference type="EMBL" id="JAVDWU010000001">
    <property type="protein sequence ID" value="MDR7148564.1"/>
    <property type="molecule type" value="Genomic_DNA"/>
</dbReference>
<comment type="caution">
    <text evidence="1">The sequence shown here is derived from an EMBL/GenBank/DDBJ whole genome shotgun (WGS) entry which is preliminary data.</text>
</comment>
<evidence type="ECO:0000313" key="1">
    <source>
        <dbReference type="EMBL" id="MDR7148564.1"/>
    </source>
</evidence>
<name>A0ABU1WH18_9BURK</name>
<evidence type="ECO:0000313" key="2">
    <source>
        <dbReference type="Proteomes" id="UP001265700"/>
    </source>
</evidence>
<sequence>MSKPPFSLDRVNEGVYRVLDAQAQHVGNLKRIGGQWKFKAVGYTEQGALIPGGGPLTTQHNQVFEAPDADLVSERLTPLPGAGGCADAQP</sequence>
<dbReference type="RefSeq" id="WP_310311280.1">
    <property type="nucleotide sequence ID" value="NZ_JAVDWU010000001.1"/>
</dbReference>
<dbReference type="Proteomes" id="UP001265700">
    <property type="component" value="Unassembled WGS sequence"/>
</dbReference>
<accession>A0ABU1WH18</accession>
<organism evidence="1 2">
    <name type="scientific">Hydrogenophaga palleronii</name>
    <dbReference type="NCBI Taxonomy" id="65655"/>
    <lineage>
        <taxon>Bacteria</taxon>
        <taxon>Pseudomonadati</taxon>
        <taxon>Pseudomonadota</taxon>
        <taxon>Betaproteobacteria</taxon>
        <taxon>Burkholderiales</taxon>
        <taxon>Comamonadaceae</taxon>
        <taxon>Hydrogenophaga</taxon>
    </lineage>
</organism>
<gene>
    <name evidence="1" type="ORF">J2W49_000492</name>
</gene>
<keyword evidence="2" id="KW-1185">Reference proteome</keyword>
<reference evidence="1 2" key="1">
    <citation type="submission" date="2023-07" db="EMBL/GenBank/DDBJ databases">
        <title>Sorghum-associated microbial communities from plants grown in Nebraska, USA.</title>
        <authorList>
            <person name="Schachtman D."/>
        </authorList>
    </citation>
    <scope>NUCLEOTIDE SEQUENCE [LARGE SCALE GENOMIC DNA]</scope>
    <source>
        <strain evidence="1 2">4249</strain>
    </source>
</reference>